<feature type="domain" description="Metallo-beta-lactamase" evidence="2">
    <location>
        <begin position="20"/>
        <end position="209"/>
    </location>
</feature>
<dbReference type="SUPFAM" id="SSF56281">
    <property type="entry name" value="Metallo-hydrolase/oxidoreductase"/>
    <property type="match status" value="1"/>
</dbReference>
<sequence length="297" mass="33484">MHKHDFARTTVWWQYDQLTGSLQYILVDKATRKAAIIDPVLDFDRRSARTSTENADSLLRCVADEALDVAWILDTHPHADHFSAACYLGEKLGAPRAIGEKVREVQKLWKDIYCLPDQPTDGAQWDRLFTDGESFMLGETEIRVLFSPGHTLASISYVTDEQAFVHDTLMMPDAGTSRADFPGGDAHELYRTIRTILDLPRETMLFVGHDYCPDGRDVACAATVAEHRESNKHVHDGVSEEDYVALREKRDATLPLPEQMLAALQVNIRGGRLPEPEACGRSFLKIPLDYFEPPKDD</sequence>
<dbReference type="PANTHER" id="PTHR43084">
    <property type="entry name" value="PERSULFIDE DIOXYGENASE ETHE1"/>
    <property type="match status" value="1"/>
</dbReference>
<comment type="caution">
    <text evidence="3">The sequence shown here is derived from an EMBL/GenBank/DDBJ whole genome shotgun (WGS) entry which is preliminary data.</text>
</comment>
<dbReference type="SMART" id="SM00849">
    <property type="entry name" value="Lactamase_B"/>
    <property type="match status" value="1"/>
</dbReference>
<dbReference type="GO" id="GO:0046872">
    <property type="term" value="F:metal ion binding"/>
    <property type="evidence" value="ECO:0007669"/>
    <property type="project" value="UniProtKB-KW"/>
</dbReference>
<proteinExistence type="predicted"/>
<keyword evidence="1" id="KW-0479">Metal-binding</keyword>
<dbReference type="InterPro" id="IPR001279">
    <property type="entry name" value="Metallo-B-lactamas"/>
</dbReference>
<name>A0A8T4IE44_9SPHN</name>
<dbReference type="Gene3D" id="3.60.15.10">
    <property type="entry name" value="Ribonuclease Z/Hydroxyacylglutathione hydrolase-like"/>
    <property type="match status" value="1"/>
</dbReference>
<dbReference type="RefSeq" id="WP_284052538.1">
    <property type="nucleotide sequence ID" value="NZ_JAGRQC010000001.1"/>
</dbReference>
<dbReference type="InterPro" id="IPR051682">
    <property type="entry name" value="Mito_Persulfide_Diox"/>
</dbReference>
<dbReference type="Proteomes" id="UP000676996">
    <property type="component" value="Unassembled WGS sequence"/>
</dbReference>
<reference evidence="3" key="1">
    <citation type="submission" date="2021-04" db="EMBL/GenBank/DDBJ databases">
        <title>Ouciella asimina sp. nov., isolated from the surface seawater in the hydrothermal field of Okinawa Trough.</title>
        <authorList>
            <person name="Shuang W."/>
        </authorList>
    </citation>
    <scope>NUCLEOTIDE SEQUENCE</scope>
    <source>
        <strain evidence="3">LXI357</strain>
    </source>
</reference>
<organism evidence="3 4">
    <name type="scientific">Stakelama marina</name>
    <dbReference type="NCBI Taxonomy" id="2826939"/>
    <lineage>
        <taxon>Bacteria</taxon>
        <taxon>Pseudomonadati</taxon>
        <taxon>Pseudomonadota</taxon>
        <taxon>Alphaproteobacteria</taxon>
        <taxon>Sphingomonadales</taxon>
        <taxon>Sphingomonadaceae</taxon>
        <taxon>Stakelama</taxon>
    </lineage>
</organism>
<dbReference type="GO" id="GO:0006749">
    <property type="term" value="P:glutathione metabolic process"/>
    <property type="evidence" value="ECO:0007669"/>
    <property type="project" value="InterPro"/>
</dbReference>
<evidence type="ECO:0000256" key="1">
    <source>
        <dbReference type="ARBA" id="ARBA00022723"/>
    </source>
</evidence>
<protein>
    <submittedName>
        <fullName evidence="3">MBL fold metallo-hydrolase</fullName>
    </submittedName>
</protein>
<dbReference type="EMBL" id="JAGRQC010000001">
    <property type="protein sequence ID" value="MBR0551255.1"/>
    <property type="molecule type" value="Genomic_DNA"/>
</dbReference>
<evidence type="ECO:0000313" key="4">
    <source>
        <dbReference type="Proteomes" id="UP000676996"/>
    </source>
</evidence>
<dbReference type="CDD" id="cd07724">
    <property type="entry name" value="POD-like_MBL-fold"/>
    <property type="match status" value="1"/>
</dbReference>
<dbReference type="PANTHER" id="PTHR43084:SF1">
    <property type="entry name" value="PERSULFIDE DIOXYGENASE ETHE1, MITOCHONDRIAL"/>
    <property type="match status" value="1"/>
</dbReference>
<dbReference type="Pfam" id="PF00753">
    <property type="entry name" value="Lactamase_B"/>
    <property type="match status" value="1"/>
</dbReference>
<accession>A0A8T4IE44</accession>
<keyword evidence="4" id="KW-1185">Reference proteome</keyword>
<gene>
    <name evidence="3" type="ORF">J7S20_01905</name>
</gene>
<evidence type="ECO:0000259" key="2">
    <source>
        <dbReference type="SMART" id="SM00849"/>
    </source>
</evidence>
<dbReference type="InterPro" id="IPR044528">
    <property type="entry name" value="POD-like_MBL-fold"/>
</dbReference>
<evidence type="ECO:0000313" key="3">
    <source>
        <dbReference type="EMBL" id="MBR0551255.1"/>
    </source>
</evidence>
<dbReference type="InterPro" id="IPR036866">
    <property type="entry name" value="RibonucZ/Hydroxyglut_hydro"/>
</dbReference>
<dbReference type="GO" id="GO:0070813">
    <property type="term" value="P:hydrogen sulfide metabolic process"/>
    <property type="evidence" value="ECO:0007669"/>
    <property type="project" value="TreeGrafter"/>
</dbReference>
<dbReference type="AlphaFoldDB" id="A0A8T4IE44"/>
<dbReference type="GO" id="GO:0050313">
    <property type="term" value="F:sulfur dioxygenase activity"/>
    <property type="evidence" value="ECO:0007669"/>
    <property type="project" value="InterPro"/>
</dbReference>